<organism evidence="2 3">
    <name type="scientific">Candidatus Desulfobia pelagia</name>
    <dbReference type="NCBI Taxonomy" id="2841692"/>
    <lineage>
        <taxon>Bacteria</taxon>
        <taxon>Pseudomonadati</taxon>
        <taxon>Thermodesulfobacteriota</taxon>
        <taxon>Desulfobulbia</taxon>
        <taxon>Desulfobulbales</taxon>
        <taxon>Desulfobulbaceae</taxon>
        <taxon>Candidatus Desulfobia</taxon>
    </lineage>
</organism>
<name>A0A8J6TGF8_9BACT</name>
<dbReference type="EMBL" id="JACNJZ010000179">
    <property type="protein sequence ID" value="MBC8318698.1"/>
    <property type="molecule type" value="Genomic_DNA"/>
</dbReference>
<dbReference type="Proteomes" id="UP000614424">
    <property type="component" value="Unassembled WGS sequence"/>
</dbReference>
<proteinExistence type="predicted"/>
<protein>
    <submittedName>
        <fullName evidence="2">Uncharacterized protein</fullName>
    </submittedName>
</protein>
<feature type="chain" id="PRO_5035218192" evidence="1">
    <location>
        <begin position="21"/>
        <end position="112"/>
    </location>
</feature>
<keyword evidence="1" id="KW-0732">Signal</keyword>
<evidence type="ECO:0000256" key="1">
    <source>
        <dbReference type="SAM" id="SignalP"/>
    </source>
</evidence>
<feature type="signal peptide" evidence="1">
    <location>
        <begin position="1"/>
        <end position="20"/>
    </location>
</feature>
<gene>
    <name evidence="2" type="ORF">H8E41_12405</name>
</gene>
<sequence length="112" mass="11896">MKRIILITAIILFFSFPAIAKDFPVKQIQRSVTVTAAAADISPINLKGRYVLIQNNDAAGVVYINLSGDATVSTTMFRLNPGDSLELFNITNAISAIGSIPSNANVAISEGI</sequence>
<evidence type="ECO:0000313" key="2">
    <source>
        <dbReference type="EMBL" id="MBC8318698.1"/>
    </source>
</evidence>
<accession>A0A8J6TGF8</accession>
<evidence type="ECO:0000313" key="3">
    <source>
        <dbReference type="Proteomes" id="UP000614424"/>
    </source>
</evidence>
<dbReference type="AlphaFoldDB" id="A0A8J6TGF8"/>
<reference evidence="2 3" key="1">
    <citation type="submission" date="2020-08" db="EMBL/GenBank/DDBJ databases">
        <title>Bridging the membrane lipid divide: bacteria of the FCB group superphylum have the potential to synthesize archaeal ether lipids.</title>
        <authorList>
            <person name="Villanueva L."/>
            <person name="Von Meijenfeldt F.A.B."/>
            <person name="Westbye A.B."/>
            <person name="Yadav S."/>
            <person name="Hopmans E.C."/>
            <person name="Dutilh B.E."/>
            <person name="Sinninghe Damste J.S."/>
        </authorList>
    </citation>
    <scope>NUCLEOTIDE SEQUENCE [LARGE SCALE GENOMIC DNA]</scope>
    <source>
        <strain evidence="2">NIOZ-UU47</strain>
    </source>
</reference>
<comment type="caution">
    <text evidence="2">The sequence shown here is derived from an EMBL/GenBank/DDBJ whole genome shotgun (WGS) entry which is preliminary data.</text>
</comment>